<gene>
    <name evidence="2" type="ORF">SAMN05720469_11310</name>
</gene>
<dbReference type="Proteomes" id="UP000184275">
    <property type="component" value="Unassembled WGS sequence"/>
</dbReference>
<accession>A0A1M6U949</accession>
<evidence type="ECO:0000313" key="2">
    <source>
        <dbReference type="EMBL" id="SHK65795.1"/>
    </source>
</evidence>
<reference evidence="3" key="1">
    <citation type="submission" date="2016-11" db="EMBL/GenBank/DDBJ databases">
        <authorList>
            <person name="Varghese N."/>
            <person name="Submissions S."/>
        </authorList>
    </citation>
    <scope>NUCLEOTIDE SEQUENCE [LARGE SCALE GENOMIC DNA]</scope>
    <source>
        <strain evidence="3">UWOS</strain>
    </source>
</reference>
<keyword evidence="1" id="KW-0732">Signal</keyword>
<sequence length="149" mass="16773">MKIFLSFLIFVLSFVACSDDSSESYSGEIFHYDTSLNYDEQTLSLDSITNCIIDRAETEYHASIDTVFISSDGKKARFTFPSYLLCSKDNVKSIGVYAIKDTLKIELIENEKTPVVSLDCPVWVYSTLNEDVNAKYILTRSGVYPLGSK</sequence>
<feature type="signal peptide" evidence="1">
    <location>
        <begin position="1"/>
        <end position="18"/>
    </location>
</feature>
<feature type="chain" id="PRO_5012725971" description="Lipoprotein" evidence="1">
    <location>
        <begin position="19"/>
        <end position="149"/>
    </location>
</feature>
<proteinExistence type="predicted"/>
<organism evidence="2 3">
    <name type="scientific">Fibrobacter intestinalis</name>
    <dbReference type="NCBI Taxonomy" id="28122"/>
    <lineage>
        <taxon>Bacteria</taxon>
        <taxon>Pseudomonadati</taxon>
        <taxon>Fibrobacterota</taxon>
        <taxon>Fibrobacteria</taxon>
        <taxon>Fibrobacterales</taxon>
        <taxon>Fibrobacteraceae</taxon>
        <taxon>Fibrobacter</taxon>
    </lineage>
</organism>
<evidence type="ECO:0008006" key="4">
    <source>
        <dbReference type="Google" id="ProtNLM"/>
    </source>
</evidence>
<evidence type="ECO:0000256" key="1">
    <source>
        <dbReference type="SAM" id="SignalP"/>
    </source>
</evidence>
<protein>
    <recommendedName>
        <fullName evidence="4">Lipoprotein</fullName>
    </recommendedName>
</protein>
<dbReference type="PROSITE" id="PS51257">
    <property type="entry name" value="PROKAR_LIPOPROTEIN"/>
    <property type="match status" value="1"/>
</dbReference>
<evidence type="ECO:0000313" key="3">
    <source>
        <dbReference type="Proteomes" id="UP000184275"/>
    </source>
</evidence>
<name>A0A1M6U949_9BACT</name>
<dbReference type="RefSeq" id="WP_143159373.1">
    <property type="nucleotide sequence ID" value="NZ_FRAW01000013.1"/>
</dbReference>
<keyword evidence="3" id="KW-1185">Reference proteome</keyword>
<dbReference type="AlphaFoldDB" id="A0A1M6U949"/>
<dbReference type="EMBL" id="FRAW01000013">
    <property type="protein sequence ID" value="SHK65795.1"/>
    <property type="molecule type" value="Genomic_DNA"/>
</dbReference>